<dbReference type="AlphaFoldDB" id="A0ABD2SLR9"/>
<sequence length="136" mass="15396">MDEQGNHTIVTRIFLRFQMYFVCTLVVISLSNFCVFFSKIPLTPFGMRRRDVYIGEILGFKLEGKRVKLGFESDLIFKFFPQRMGKSCQLLNIQTKSLQIRMKYQRGLMGAAGTVSSSREGEEIMGSGVTFGAALS</sequence>
<evidence type="ECO:0000313" key="3">
    <source>
        <dbReference type="Proteomes" id="UP001627284"/>
    </source>
</evidence>
<reference evidence="2 3" key="1">
    <citation type="submission" date="2024-05" db="EMBL/GenBank/DDBJ databases">
        <title>De novo assembly of an allotetraploid wild potato.</title>
        <authorList>
            <person name="Hosaka A.J."/>
        </authorList>
    </citation>
    <scope>NUCLEOTIDE SEQUENCE [LARGE SCALE GENOMIC DNA]</scope>
    <source>
        <tissue evidence="2">Young leaves</tissue>
    </source>
</reference>
<evidence type="ECO:0000313" key="2">
    <source>
        <dbReference type="EMBL" id="KAL3344742.1"/>
    </source>
</evidence>
<evidence type="ECO:0000256" key="1">
    <source>
        <dbReference type="SAM" id="Phobius"/>
    </source>
</evidence>
<name>A0ABD2SLR9_9SOLN</name>
<organism evidence="2 3">
    <name type="scientific">Solanum stoloniferum</name>
    <dbReference type="NCBI Taxonomy" id="62892"/>
    <lineage>
        <taxon>Eukaryota</taxon>
        <taxon>Viridiplantae</taxon>
        <taxon>Streptophyta</taxon>
        <taxon>Embryophyta</taxon>
        <taxon>Tracheophyta</taxon>
        <taxon>Spermatophyta</taxon>
        <taxon>Magnoliopsida</taxon>
        <taxon>eudicotyledons</taxon>
        <taxon>Gunneridae</taxon>
        <taxon>Pentapetalae</taxon>
        <taxon>asterids</taxon>
        <taxon>lamiids</taxon>
        <taxon>Solanales</taxon>
        <taxon>Solanaceae</taxon>
        <taxon>Solanoideae</taxon>
        <taxon>Solaneae</taxon>
        <taxon>Solanum</taxon>
    </lineage>
</organism>
<proteinExistence type="predicted"/>
<dbReference type="EMBL" id="JBJKTR010000014">
    <property type="protein sequence ID" value="KAL3344742.1"/>
    <property type="molecule type" value="Genomic_DNA"/>
</dbReference>
<dbReference type="Proteomes" id="UP001627284">
    <property type="component" value="Unassembled WGS sequence"/>
</dbReference>
<keyword evidence="1" id="KW-0472">Membrane</keyword>
<gene>
    <name evidence="2" type="ORF">AABB24_023937</name>
</gene>
<feature type="transmembrane region" description="Helical" evidence="1">
    <location>
        <begin position="19"/>
        <end position="40"/>
    </location>
</feature>
<keyword evidence="1" id="KW-1133">Transmembrane helix</keyword>
<keyword evidence="3" id="KW-1185">Reference proteome</keyword>
<accession>A0ABD2SLR9</accession>
<protein>
    <submittedName>
        <fullName evidence="2">Uncharacterized protein</fullName>
    </submittedName>
</protein>
<comment type="caution">
    <text evidence="2">The sequence shown here is derived from an EMBL/GenBank/DDBJ whole genome shotgun (WGS) entry which is preliminary data.</text>
</comment>
<keyword evidence="1" id="KW-0812">Transmembrane</keyword>